<dbReference type="AlphaFoldDB" id="A0A6C0JVZ8"/>
<dbReference type="InterPro" id="IPR005946">
    <property type="entry name" value="Rib-P_diPkinase"/>
</dbReference>
<dbReference type="InterPro" id="IPR029099">
    <property type="entry name" value="Pribosyltran_N"/>
</dbReference>
<dbReference type="NCBIfam" id="TIGR01251">
    <property type="entry name" value="ribP_PPkin"/>
    <property type="match status" value="1"/>
</dbReference>
<feature type="domain" description="Ribose-phosphate pyrophosphokinase N-terminal" evidence="2">
    <location>
        <begin position="14"/>
        <end position="98"/>
    </location>
</feature>
<dbReference type="PANTHER" id="PTHR10210">
    <property type="entry name" value="RIBOSE-PHOSPHATE DIPHOSPHOKINASE FAMILY MEMBER"/>
    <property type="match status" value="1"/>
</dbReference>
<name>A0A6C0JVZ8_9ZZZZ</name>
<dbReference type="GO" id="GO:0005737">
    <property type="term" value="C:cytoplasm"/>
    <property type="evidence" value="ECO:0007669"/>
    <property type="project" value="TreeGrafter"/>
</dbReference>
<dbReference type="Gene3D" id="3.40.50.2020">
    <property type="match status" value="2"/>
</dbReference>
<dbReference type="InterPro" id="IPR029057">
    <property type="entry name" value="PRTase-like"/>
</dbReference>
<dbReference type="InterPro" id="IPR000836">
    <property type="entry name" value="PRTase_dom"/>
</dbReference>
<accession>A0A6C0JVZ8</accession>
<evidence type="ECO:0000256" key="1">
    <source>
        <dbReference type="ARBA" id="ARBA00022727"/>
    </source>
</evidence>
<sequence>MKINGKELEKSFIFPAGEVQIKLPKFHINGKENKIVVETVIDSSDKIMELLLVKEALDNYYSCYYTKLILHYLPYARQDRRCADDESFAGKVAIELIDNLCFSEIEIADIHNVNLLNHFIRTKVKHISVLDIITKNSDILQYVNTIIAPDKGALDKVKEIADTYKKDFLFATKKRDVNTGKITDLCFEFDDDVLYQKILNKNILIIDDIVDAGGTFIGLAKIINHYLPKSLSLYVTHGIFSKGLESLFQSKIDRIYTTRSFFNWDRIYNKCPQDMIYKKEQKLNIIDI</sequence>
<dbReference type="SUPFAM" id="SSF53271">
    <property type="entry name" value="PRTase-like"/>
    <property type="match status" value="1"/>
</dbReference>
<dbReference type="CDD" id="cd06223">
    <property type="entry name" value="PRTases_typeI"/>
    <property type="match status" value="1"/>
</dbReference>
<dbReference type="GO" id="GO:0006015">
    <property type="term" value="P:5-phosphoribose 1-diphosphate biosynthetic process"/>
    <property type="evidence" value="ECO:0007669"/>
    <property type="project" value="TreeGrafter"/>
</dbReference>
<organism evidence="3">
    <name type="scientific">viral metagenome</name>
    <dbReference type="NCBI Taxonomy" id="1070528"/>
    <lineage>
        <taxon>unclassified sequences</taxon>
        <taxon>metagenomes</taxon>
        <taxon>organismal metagenomes</taxon>
    </lineage>
</organism>
<evidence type="ECO:0000313" key="3">
    <source>
        <dbReference type="EMBL" id="QHU08880.1"/>
    </source>
</evidence>
<dbReference type="SMART" id="SM01400">
    <property type="entry name" value="Pribosyltran_N"/>
    <property type="match status" value="1"/>
</dbReference>
<keyword evidence="1" id="KW-0545">Nucleotide biosynthesis</keyword>
<dbReference type="GO" id="GO:0002189">
    <property type="term" value="C:ribose phosphate diphosphokinase complex"/>
    <property type="evidence" value="ECO:0007669"/>
    <property type="project" value="TreeGrafter"/>
</dbReference>
<protein>
    <recommendedName>
        <fullName evidence="2">Ribose-phosphate pyrophosphokinase N-terminal domain-containing protein</fullName>
    </recommendedName>
</protein>
<dbReference type="GO" id="GO:0006164">
    <property type="term" value="P:purine nucleotide biosynthetic process"/>
    <property type="evidence" value="ECO:0007669"/>
    <property type="project" value="TreeGrafter"/>
</dbReference>
<dbReference type="EMBL" id="MN740699">
    <property type="protein sequence ID" value="QHU08880.1"/>
    <property type="molecule type" value="Genomic_DNA"/>
</dbReference>
<dbReference type="Pfam" id="PF13793">
    <property type="entry name" value="Pribosyltran_N"/>
    <property type="match status" value="1"/>
</dbReference>
<proteinExistence type="predicted"/>
<reference evidence="3" key="1">
    <citation type="journal article" date="2020" name="Nature">
        <title>Giant virus diversity and host interactions through global metagenomics.</title>
        <authorList>
            <person name="Schulz F."/>
            <person name="Roux S."/>
            <person name="Paez-Espino D."/>
            <person name="Jungbluth S."/>
            <person name="Walsh D.A."/>
            <person name="Denef V.J."/>
            <person name="McMahon K.D."/>
            <person name="Konstantinidis K.T."/>
            <person name="Eloe-Fadrosh E.A."/>
            <person name="Kyrpides N.C."/>
            <person name="Woyke T."/>
        </authorList>
    </citation>
    <scope>NUCLEOTIDE SEQUENCE</scope>
    <source>
        <strain evidence="3">GVMAG-S-1064190-84</strain>
    </source>
</reference>
<dbReference type="GO" id="GO:0000287">
    <property type="term" value="F:magnesium ion binding"/>
    <property type="evidence" value="ECO:0007669"/>
    <property type="project" value="InterPro"/>
</dbReference>
<evidence type="ECO:0000259" key="2">
    <source>
        <dbReference type="Pfam" id="PF13793"/>
    </source>
</evidence>
<dbReference type="PANTHER" id="PTHR10210:SF45">
    <property type="entry name" value="RIBOSE-PHOSPHATE PYROPHOSPHOKINASE 3, CHLOROPLASTIC"/>
    <property type="match status" value="1"/>
</dbReference>